<dbReference type="EMBL" id="PNYA01000001">
    <property type="protein sequence ID" value="PMS23797.1"/>
    <property type="molecule type" value="Genomic_DNA"/>
</dbReference>
<evidence type="ECO:0000313" key="2">
    <source>
        <dbReference type="EMBL" id="PMS23797.1"/>
    </source>
</evidence>
<feature type="region of interest" description="Disordered" evidence="1">
    <location>
        <begin position="35"/>
        <end position="65"/>
    </location>
</feature>
<protein>
    <submittedName>
        <fullName evidence="2">Uncharacterized protein</fullName>
    </submittedName>
</protein>
<organism evidence="2 3">
    <name type="scientific">Trinickia dabaoshanensis</name>
    <dbReference type="NCBI Taxonomy" id="564714"/>
    <lineage>
        <taxon>Bacteria</taxon>
        <taxon>Pseudomonadati</taxon>
        <taxon>Pseudomonadota</taxon>
        <taxon>Betaproteobacteria</taxon>
        <taxon>Burkholderiales</taxon>
        <taxon>Burkholderiaceae</taxon>
        <taxon>Trinickia</taxon>
    </lineage>
</organism>
<keyword evidence="3" id="KW-1185">Reference proteome</keyword>
<dbReference type="Proteomes" id="UP000235616">
    <property type="component" value="Unassembled WGS sequence"/>
</dbReference>
<reference evidence="2 3" key="1">
    <citation type="submission" date="2018-01" db="EMBL/GenBank/DDBJ databases">
        <title>Whole genome analyses suggest that Burkholderia sensu lato contains two further novel genera in the rhizoxinica-symbiotica group Mycetohabitans gen. nov., and Trinickia gen. nov.: implications for the evolution of diazotrophy and nodulation in the Burkholderiaceae.</title>
        <authorList>
            <person name="Estrada-de los Santos P."/>
            <person name="Palmer M."/>
            <person name="Chavez-Ramirez B."/>
            <person name="Beukes C."/>
            <person name="Steenkamp E.T."/>
            <person name="Hirsch A.M."/>
            <person name="Manyaka P."/>
            <person name="Maluk M."/>
            <person name="Lafos M."/>
            <person name="Crook M."/>
            <person name="Gross E."/>
            <person name="Simon M.F."/>
            <person name="Bueno dos Reis Junior F."/>
            <person name="Poole P.S."/>
            <person name="Venter S.N."/>
            <person name="James E.K."/>
        </authorList>
    </citation>
    <scope>NUCLEOTIDE SEQUENCE [LARGE SCALE GENOMIC DNA]</scope>
    <source>
        <strain evidence="2 3">GIMN1.004</strain>
    </source>
</reference>
<feature type="compositionally biased region" description="Basic residues" evidence="1">
    <location>
        <begin position="54"/>
        <end position="65"/>
    </location>
</feature>
<evidence type="ECO:0000313" key="3">
    <source>
        <dbReference type="Proteomes" id="UP000235616"/>
    </source>
</evidence>
<proteinExistence type="predicted"/>
<comment type="caution">
    <text evidence="2">The sequence shown here is derived from an EMBL/GenBank/DDBJ whole genome shotgun (WGS) entry which is preliminary data.</text>
</comment>
<accession>A0A2N7W308</accession>
<name>A0A2N7W308_9BURK</name>
<dbReference type="AlphaFoldDB" id="A0A2N7W308"/>
<gene>
    <name evidence="2" type="ORF">C0Z18_01100</name>
</gene>
<evidence type="ECO:0000256" key="1">
    <source>
        <dbReference type="SAM" id="MobiDB-lite"/>
    </source>
</evidence>
<sequence length="65" mass="7306">MSFRPRSSTLEGSPDPLSQPFARVLRIRRLLPRYPHRQSAPAAGASHLGNPRTLRSRFRSHPSSS</sequence>